<dbReference type="GeneID" id="49871591"/>
<sequence>MFDPEDIDPDYISFLWSVYHCRQSPSAEEYLDFARQDLTDGNTPRHLINALSNAKRALHMRMEDVCLGFGAVSLKRLRNFHALSEYLKKCGLPSLSVLEKLNKARNDTEHDFTVPEQEMVEIYIDVAHLFLSATDRWSGRHPCDIEIDHKNEAGDRWLREVNFHWRKGSVTLKINGKDSQRYEYPHSVTYTNKDPEFFKWVTFATKHSI</sequence>
<evidence type="ECO:0008006" key="3">
    <source>
        <dbReference type="Google" id="ProtNLM"/>
    </source>
</evidence>
<proteinExistence type="predicted"/>
<evidence type="ECO:0000313" key="2">
    <source>
        <dbReference type="Proteomes" id="UP000440965"/>
    </source>
</evidence>
<name>A0A7X3JSU8_9PSED</name>
<protein>
    <recommendedName>
        <fullName evidence="3">DUF4145 domain-containing protein</fullName>
    </recommendedName>
</protein>
<organism evidence="1 2">
    <name type="scientific">Pseudomonas monteilii</name>
    <dbReference type="NCBI Taxonomy" id="76759"/>
    <lineage>
        <taxon>Bacteria</taxon>
        <taxon>Pseudomonadati</taxon>
        <taxon>Pseudomonadota</taxon>
        <taxon>Gammaproteobacteria</taxon>
        <taxon>Pseudomonadales</taxon>
        <taxon>Pseudomonadaceae</taxon>
        <taxon>Pseudomonas</taxon>
    </lineage>
</organism>
<dbReference type="Proteomes" id="UP000440965">
    <property type="component" value="Unassembled WGS sequence"/>
</dbReference>
<dbReference type="AlphaFoldDB" id="A0A7X3JSU8"/>
<dbReference type="RefSeq" id="WP_134792788.1">
    <property type="nucleotide sequence ID" value="NZ_CP022562.1"/>
</dbReference>
<comment type="caution">
    <text evidence="1">The sequence shown here is derived from an EMBL/GenBank/DDBJ whole genome shotgun (WGS) entry which is preliminary data.</text>
</comment>
<dbReference type="EMBL" id="WEIK01000017">
    <property type="protein sequence ID" value="MVF51274.1"/>
    <property type="molecule type" value="Genomic_DNA"/>
</dbReference>
<evidence type="ECO:0000313" key="1">
    <source>
        <dbReference type="EMBL" id="MVF51274.1"/>
    </source>
</evidence>
<accession>A0A7X3JSU8</accession>
<gene>
    <name evidence="1" type="ORF">F9Z43_18575</name>
</gene>
<reference evidence="1 2" key="1">
    <citation type="submission" date="2019-10" db="EMBL/GenBank/DDBJ databases">
        <title>XDR Pseudomonas monteilii producing IMP-16 from LCR.</title>
        <authorList>
            <person name="Ballaben A."/>
            <person name="Doi Y."/>
        </authorList>
    </citation>
    <scope>NUCLEOTIDE SEQUENCE [LARGE SCALE GENOMIC DNA]</scope>
    <source>
        <strain evidence="1 2">597/14</strain>
    </source>
</reference>